<name>A0ABT9VIY4_9BACI</name>
<dbReference type="SUPFAM" id="SSF53098">
    <property type="entry name" value="Ribonuclease H-like"/>
    <property type="match status" value="1"/>
</dbReference>
<dbReference type="Proteomes" id="UP001224359">
    <property type="component" value="Unassembled WGS sequence"/>
</dbReference>
<dbReference type="PROSITE" id="PS50994">
    <property type="entry name" value="INTEGRASE"/>
    <property type="match status" value="1"/>
</dbReference>
<dbReference type="Gene3D" id="3.30.420.10">
    <property type="entry name" value="Ribonuclease H-like superfamily/Ribonuclease H"/>
    <property type="match status" value="1"/>
</dbReference>
<dbReference type="InterPro" id="IPR001584">
    <property type="entry name" value="Integrase_cat-core"/>
</dbReference>
<evidence type="ECO:0000256" key="1">
    <source>
        <dbReference type="ARBA" id="ARBA00002286"/>
    </source>
</evidence>
<dbReference type="Pfam" id="PF13333">
    <property type="entry name" value="rve_2"/>
    <property type="match status" value="1"/>
</dbReference>
<dbReference type="InterPro" id="IPR036397">
    <property type="entry name" value="RNaseH_sf"/>
</dbReference>
<dbReference type="Pfam" id="PF00665">
    <property type="entry name" value="rve"/>
    <property type="match status" value="1"/>
</dbReference>
<dbReference type="InterPro" id="IPR025948">
    <property type="entry name" value="HTH-like_dom"/>
</dbReference>
<protein>
    <submittedName>
        <fullName evidence="3">Transposase InsO family protein</fullName>
    </submittedName>
</protein>
<organism evidence="3 4">
    <name type="scientific">Alkalibacillus salilacus</name>
    <dbReference type="NCBI Taxonomy" id="284582"/>
    <lineage>
        <taxon>Bacteria</taxon>
        <taxon>Bacillati</taxon>
        <taxon>Bacillota</taxon>
        <taxon>Bacilli</taxon>
        <taxon>Bacillales</taxon>
        <taxon>Bacillaceae</taxon>
        <taxon>Alkalibacillus</taxon>
    </lineage>
</organism>
<comment type="caution">
    <text evidence="3">The sequence shown here is derived from an EMBL/GenBank/DDBJ whole genome shotgun (WGS) entry which is preliminary data.</text>
</comment>
<reference evidence="3 4" key="1">
    <citation type="submission" date="2023-07" db="EMBL/GenBank/DDBJ databases">
        <title>Genomic Encyclopedia of Type Strains, Phase IV (KMG-IV): sequencing the most valuable type-strain genomes for metagenomic binning, comparative biology and taxonomic classification.</title>
        <authorList>
            <person name="Goeker M."/>
        </authorList>
    </citation>
    <scope>NUCLEOTIDE SEQUENCE [LARGE SCALE GENOMIC DNA]</scope>
    <source>
        <strain evidence="3 4">DSM 16460</strain>
    </source>
</reference>
<evidence type="ECO:0000313" key="4">
    <source>
        <dbReference type="Proteomes" id="UP001224359"/>
    </source>
</evidence>
<dbReference type="InterPro" id="IPR050900">
    <property type="entry name" value="Transposase_IS3/IS150/IS904"/>
</dbReference>
<evidence type="ECO:0000313" key="3">
    <source>
        <dbReference type="EMBL" id="MDQ0160928.1"/>
    </source>
</evidence>
<gene>
    <name evidence="3" type="ORF">J2S77_002936</name>
</gene>
<proteinExistence type="predicted"/>
<feature type="domain" description="Integrase catalytic" evidence="2">
    <location>
        <begin position="120"/>
        <end position="283"/>
    </location>
</feature>
<dbReference type="Pfam" id="PF13276">
    <property type="entry name" value="HTH_21"/>
    <property type="match status" value="1"/>
</dbReference>
<dbReference type="EMBL" id="JAUSTQ010000028">
    <property type="protein sequence ID" value="MDQ0160928.1"/>
    <property type="molecule type" value="Genomic_DNA"/>
</dbReference>
<keyword evidence="4" id="KW-1185">Reference proteome</keyword>
<dbReference type="PANTHER" id="PTHR46889">
    <property type="entry name" value="TRANSPOSASE INSF FOR INSERTION SEQUENCE IS3B-RELATED"/>
    <property type="match status" value="1"/>
</dbReference>
<dbReference type="NCBIfam" id="NF033516">
    <property type="entry name" value="transpos_IS3"/>
    <property type="match status" value="1"/>
</dbReference>
<evidence type="ECO:0000259" key="2">
    <source>
        <dbReference type="PROSITE" id="PS50994"/>
    </source>
</evidence>
<dbReference type="InterPro" id="IPR048020">
    <property type="entry name" value="Transpos_IS3"/>
</dbReference>
<accession>A0ABT9VIY4</accession>
<dbReference type="PANTHER" id="PTHR46889:SF5">
    <property type="entry name" value="INTEGRASE PROTEIN"/>
    <property type="match status" value="1"/>
</dbReference>
<dbReference type="InterPro" id="IPR012337">
    <property type="entry name" value="RNaseH-like_sf"/>
</dbReference>
<sequence>MYQLNGLTTHLCQLAGVSKSGYYKWLKNEPARQEAERQDEQAFQLIEDIFLSLNGKAGAQTIRMILENDEGIVMNLKKIRRIMKKYGLITKMRQANPYKKMAQATQEHKTCDNLVNRAFDQDEPGKVLLTDITYLYDGHGNVSYLSAIKDAATHEILAHHVSSSLRMDIVYQTLTHLVENGFEMPPESFFHSDQGFHYTHPIFQQQLKDMGFTQSMSRKGNCWDNAPMESFFGHLKDDIDIKACHTMEEVKTMIHDYIAYYNSSRYQWTLKKMTPNQYRGHLLAA</sequence>
<comment type="function">
    <text evidence="1">Involved in the transposition of the insertion sequence.</text>
</comment>